<reference evidence="9" key="1">
    <citation type="journal article" date="2018" name="Nat. Microbiol.">
        <title>Leveraging single-cell genomics to expand the fungal tree of life.</title>
        <authorList>
            <person name="Ahrendt S.R."/>
            <person name="Quandt C.A."/>
            <person name="Ciobanu D."/>
            <person name="Clum A."/>
            <person name="Salamov A."/>
            <person name="Andreopoulos B."/>
            <person name="Cheng J.F."/>
            <person name="Woyke T."/>
            <person name="Pelin A."/>
            <person name="Henrissat B."/>
            <person name="Reynolds N.K."/>
            <person name="Benny G.L."/>
            <person name="Smith M.E."/>
            <person name="James T.Y."/>
            <person name="Grigoriev I.V."/>
        </authorList>
    </citation>
    <scope>NUCLEOTIDE SEQUENCE [LARGE SCALE GENOMIC DNA]</scope>
    <source>
        <strain evidence="9">ATCC 52028</strain>
    </source>
</reference>
<dbReference type="PIRSF" id="PIRSF017300">
    <property type="entry name" value="snoRNP_Mpp10"/>
    <property type="match status" value="1"/>
</dbReference>
<gene>
    <name evidence="8" type="ORF">CXG81DRAFT_24003</name>
</gene>
<evidence type="ECO:0000313" key="9">
    <source>
        <dbReference type="Proteomes" id="UP000274922"/>
    </source>
</evidence>
<evidence type="ECO:0000313" key="8">
    <source>
        <dbReference type="EMBL" id="RKP03348.1"/>
    </source>
</evidence>
<evidence type="ECO:0000256" key="2">
    <source>
        <dbReference type="ARBA" id="ARBA00022517"/>
    </source>
</evidence>
<dbReference type="GO" id="GO:0005732">
    <property type="term" value="C:sno(s)RNA-containing ribonucleoprotein complex"/>
    <property type="evidence" value="ECO:0007669"/>
    <property type="project" value="InterPro"/>
</dbReference>
<feature type="compositionally biased region" description="Acidic residues" evidence="7">
    <location>
        <begin position="229"/>
        <end position="259"/>
    </location>
</feature>
<organism evidence="8 9">
    <name type="scientific">Caulochytrium protostelioides</name>
    <dbReference type="NCBI Taxonomy" id="1555241"/>
    <lineage>
        <taxon>Eukaryota</taxon>
        <taxon>Fungi</taxon>
        <taxon>Fungi incertae sedis</taxon>
        <taxon>Chytridiomycota</taxon>
        <taxon>Chytridiomycota incertae sedis</taxon>
        <taxon>Chytridiomycetes</taxon>
        <taxon>Caulochytriales</taxon>
        <taxon>Caulochytriaceae</taxon>
        <taxon>Caulochytrium</taxon>
    </lineage>
</organism>
<dbReference type="EMBL" id="ML014124">
    <property type="protein sequence ID" value="RKP03348.1"/>
    <property type="molecule type" value="Genomic_DNA"/>
</dbReference>
<dbReference type="Pfam" id="PF04006">
    <property type="entry name" value="Mpp10"/>
    <property type="match status" value="1"/>
</dbReference>
<feature type="compositionally biased region" description="Low complexity" evidence="7">
    <location>
        <begin position="157"/>
        <end position="182"/>
    </location>
</feature>
<evidence type="ECO:0000256" key="1">
    <source>
        <dbReference type="ARBA" id="ARBA00004604"/>
    </source>
</evidence>
<dbReference type="OrthoDB" id="445326at2759"/>
<feature type="region of interest" description="Disordered" evidence="7">
    <location>
        <begin position="153"/>
        <end position="270"/>
    </location>
</feature>
<dbReference type="Proteomes" id="UP000274922">
    <property type="component" value="Unassembled WGS sequence"/>
</dbReference>
<comment type="similarity">
    <text evidence="6">Belongs to the MPP10 family.</text>
</comment>
<feature type="region of interest" description="Disordered" evidence="7">
    <location>
        <begin position="347"/>
        <end position="446"/>
    </location>
</feature>
<keyword evidence="2" id="KW-0690">Ribosome biogenesis</keyword>
<feature type="compositionally biased region" description="Acidic residues" evidence="7">
    <location>
        <begin position="406"/>
        <end position="416"/>
    </location>
</feature>
<dbReference type="GO" id="GO:0034457">
    <property type="term" value="C:Mpp10 complex"/>
    <property type="evidence" value="ECO:0007669"/>
    <property type="project" value="InterPro"/>
</dbReference>
<keyword evidence="3" id="KW-0698">rRNA processing</keyword>
<evidence type="ECO:0000256" key="3">
    <source>
        <dbReference type="ARBA" id="ARBA00022552"/>
    </source>
</evidence>
<feature type="compositionally biased region" description="Basic and acidic residues" evidence="7">
    <location>
        <begin position="671"/>
        <end position="682"/>
    </location>
</feature>
<dbReference type="AlphaFoldDB" id="A0A4P9XD10"/>
<feature type="compositionally biased region" description="Acidic residues" evidence="7">
    <location>
        <begin position="369"/>
        <end position="378"/>
    </location>
</feature>
<keyword evidence="5" id="KW-0687">Ribonucleoprotein</keyword>
<keyword evidence="9" id="KW-1185">Reference proteome</keyword>
<evidence type="ECO:0000256" key="5">
    <source>
        <dbReference type="ARBA" id="ARBA00023274"/>
    </source>
</evidence>
<feature type="compositionally biased region" description="Acidic residues" evidence="7">
    <location>
        <begin position="428"/>
        <end position="438"/>
    </location>
</feature>
<evidence type="ECO:0000256" key="6">
    <source>
        <dbReference type="ARBA" id="ARBA00029455"/>
    </source>
</evidence>
<evidence type="ECO:0000256" key="7">
    <source>
        <dbReference type="SAM" id="MobiDB-lite"/>
    </source>
</evidence>
<feature type="region of interest" description="Disordered" evidence="7">
    <location>
        <begin position="659"/>
        <end position="743"/>
    </location>
</feature>
<sequence>MPSRVETIPEGMPSAETAAAKQDLAHQVLRRPDVFLRPQPETAALLLNRLSALYTCHTRVKRRYAKLLREQTALGLAPEHVLVTPGQASTHPKKRQAATDAALRSAALEPVYTEGFDAEAVWAQLDRHLAPLTTRCARDIHGSLESINAAIKRSRQPEAAAPAKASAPASSAGADGEASESSQDSEHSDDSDDNDAASSHANDADDTTDDDDSDASDAESADPAAMDHDDAESALQEDDALPLDSDADAESDAESDADGEAARAPARKKWRRTIVDDPFFSLREMEAFAEENERRDQRHATMTEEEIAAELAAGGEDWVHASDLEDQLDDDVVDAPMPNGKAVDEIMFEDFFGPRSEVEDIDGPPPAMPEDEDDEDAQSDEHDVSASDAEGDADHNDEAHGLNLDAMDEQDADEANPDFQPGQPSEVPDVDEEDEEVDLASMTPFERQQYMMRQQIAELEKEAVAKRSWHLMGEATAKQRPKDALLQQDLDVDRANKPVPVVTEETTKTLEDLIIQRIKDKLFDDVIRKLPPAEASFDPNKRVVIDETKSSKSLAQLYEDDFARAKTKAAEGVAKRTLKDEALAATHEQIDKLFAQLSTKLDALTQYAFTPKPLQLELAVAPAPNVPALALEEILPGAVATATLTAPQEVAHDLRDAKDAATGEALVQDGPTREEMSKEERVRARRQAKRQFQNKQAAIEAQRNTRRAQYAGTAAAEQEKETDEAGGATGVKFSQANKRKEKDEKLAALEKLQKAGNVTILDKDSTTLVQKKSATTSARFRL</sequence>
<dbReference type="PANTHER" id="PTHR17039">
    <property type="entry name" value="U3 SMALL NUCLEOLAR RIBONUCLEOPROTEIN PROTEIN MPP10"/>
    <property type="match status" value="1"/>
</dbReference>
<accession>A0A4P9XD10</accession>
<dbReference type="GO" id="GO:0032040">
    <property type="term" value="C:small-subunit processome"/>
    <property type="evidence" value="ECO:0007669"/>
    <property type="project" value="TreeGrafter"/>
</dbReference>
<name>A0A4P9XD10_9FUNG</name>
<dbReference type="STRING" id="1555241.A0A4P9XD10"/>
<dbReference type="InterPro" id="IPR012173">
    <property type="entry name" value="Mpp10"/>
</dbReference>
<evidence type="ECO:0000256" key="4">
    <source>
        <dbReference type="ARBA" id="ARBA00023242"/>
    </source>
</evidence>
<keyword evidence="4" id="KW-0539">Nucleus</keyword>
<dbReference type="PANTHER" id="PTHR17039:SF0">
    <property type="entry name" value="U3 SMALL NUCLEOLAR RIBONUCLEOPROTEIN PROTEIN MPP10"/>
    <property type="match status" value="1"/>
</dbReference>
<dbReference type="GO" id="GO:0006364">
    <property type="term" value="P:rRNA processing"/>
    <property type="evidence" value="ECO:0007669"/>
    <property type="project" value="UniProtKB-KW"/>
</dbReference>
<protein>
    <submittedName>
        <fullName evidence="8">Uncharacterized protein</fullName>
    </submittedName>
</protein>
<feature type="compositionally biased region" description="Acidic residues" evidence="7">
    <location>
        <begin position="204"/>
        <end position="220"/>
    </location>
</feature>
<proteinExistence type="inferred from homology"/>
<comment type="subcellular location">
    <subcellularLocation>
        <location evidence="1">Nucleus</location>
        <location evidence="1">Nucleolus</location>
    </subcellularLocation>
</comment>